<evidence type="ECO:0000259" key="1">
    <source>
        <dbReference type="Pfam" id="PF12299"/>
    </source>
</evidence>
<accession>A0A9E7Y5Z1</accession>
<dbReference type="Pfam" id="PF12299">
    <property type="entry name" value="DUF3627"/>
    <property type="match status" value="1"/>
</dbReference>
<reference evidence="2" key="1">
    <citation type="journal article" date="2022" name="Viruses">
        <title>The Parapoynx stagnalis Nucleopolyhedrovirus (PastNPV), a Divergent Member of the Alphabaculovirus Group I Clade, Encodes a Homolog of Ran GTPase.</title>
        <authorList>
            <person name="Harrison R.L."/>
            <person name="Rowley D.L."/>
        </authorList>
    </citation>
    <scope>NUCLEOTIDE SEQUENCE</scope>
    <source>
        <strain evidence="2">BCIPV-473</strain>
    </source>
</reference>
<proteinExistence type="predicted"/>
<name>A0A9E7Y5Z1_9ABAC</name>
<dbReference type="InterPro" id="IPR022549">
    <property type="entry name" value="DUF3627"/>
</dbReference>
<evidence type="ECO:0000313" key="3">
    <source>
        <dbReference type="Proteomes" id="UP001264959"/>
    </source>
</evidence>
<sequence>MFNWFWKWWIVGEEVEELESNFNRYNIPVMDKHQSHLIKWSTFECINYNFNYRYVINQKNIKCFNIIDFFKGLKINHDCVYDCDWNDNQIFHINEIIFNKSKSDRNLESLGSLFATQKGVVNILKRLQFENKIEVILNLMRDDDVERDHLHDKIETVLKHVKNLNANSEKFIECHETFKNEVSTKFALFETRLNDLSTKLNTMQTAEKTKNTIHHHLRDQVMFPRDITKHQRLAVFSERVDDHTRLAFVSGQELHFRKRKAQFEDDMEVLYDDVHPNPLLAIHCINENFYNKNYKVNKLGKRVINVNCDINVAKNIVHEVL</sequence>
<keyword evidence="3" id="KW-1185">Reference proteome</keyword>
<protein>
    <submittedName>
        <fullName evidence="2">38.7K</fullName>
    </submittedName>
</protein>
<organism evidence="2 3">
    <name type="scientific">Parapoynx stagnalis nucleopolyhedrovirus</name>
    <dbReference type="NCBI Taxonomy" id="2993413"/>
    <lineage>
        <taxon>Viruses</taxon>
        <taxon>Viruses incertae sedis</taxon>
        <taxon>Naldaviricetes</taxon>
        <taxon>Lefavirales</taxon>
        <taxon>Baculoviridae</taxon>
        <taxon>Alphabaculovirus</taxon>
        <taxon>Alphabaculovirus pastagnalis</taxon>
    </lineage>
</organism>
<dbReference type="EMBL" id="ON704650">
    <property type="protein sequence ID" value="UZE89805.1"/>
    <property type="molecule type" value="Genomic_DNA"/>
</dbReference>
<dbReference type="Proteomes" id="UP001264959">
    <property type="component" value="Segment"/>
</dbReference>
<feature type="domain" description="DUF3627" evidence="1">
    <location>
        <begin position="210"/>
        <end position="298"/>
    </location>
</feature>
<evidence type="ECO:0000313" key="2">
    <source>
        <dbReference type="EMBL" id="UZE89805.1"/>
    </source>
</evidence>